<feature type="domain" description="VWFA" evidence="2">
    <location>
        <begin position="326"/>
        <end position="486"/>
    </location>
</feature>
<evidence type="ECO:0000259" key="2">
    <source>
        <dbReference type="PROSITE" id="PS50234"/>
    </source>
</evidence>
<organism evidence="3 4">
    <name type="scientific">Cytobacillus horneckiae</name>
    <dbReference type="NCBI Taxonomy" id="549687"/>
    <lineage>
        <taxon>Bacteria</taxon>
        <taxon>Bacillati</taxon>
        <taxon>Bacillota</taxon>
        <taxon>Bacilli</taxon>
        <taxon>Bacillales</taxon>
        <taxon>Bacillaceae</taxon>
        <taxon>Cytobacillus</taxon>
    </lineage>
</organism>
<dbReference type="Pfam" id="PF13519">
    <property type="entry name" value="VWA_2"/>
    <property type="match status" value="1"/>
</dbReference>
<accession>A0A2N0ZAY7</accession>
<dbReference type="Proteomes" id="UP000233343">
    <property type="component" value="Unassembled WGS sequence"/>
</dbReference>
<keyword evidence="4" id="KW-1185">Reference proteome</keyword>
<dbReference type="PROSITE" id="PS50234">
    <property type="entry name" value="VWFA"/>
    <property type="match status" value="1"/>
</dbReference>
<dbReference type="SMART" id="SM00327">
    <property type="entry name" value="VWA"/>
    <property type="match status" value="1"/>
</dbReference>
<sequence length="486" mass="54797">MRKMFLRKHEIVYKNSTVNADAFDKRRFNELLKMSKGLKEIKSNGDAVFPLFSQLMGDIWSALYKSKPDLITDEIPKELLPNYSYMEKVMAEELFKGSRELTKLDDLSSALSTISFSNQVLDWINEEAKNNGEFKNALEKAMESYNQQKNDEGENTTENKNQQQGSNEHENNMQQLADQLESSLTGTNTIGSMLQESIKESQQKKENMQKILSGITSGSSSAEMEKVPLRDKFELAQALEKNPNFKKISDWAGKFKQLARSKQKVKHKETVNRSGVTIGNEIERLLPSEMANMAIPAAKNDFVRRLSESQTMVYNKKGKDKLGKGPIILCLDESGSMRNLESQSKGFALAIMSIAQKQKRDFALISFSNNANVTVFPKGKSDVKDIIKFAKSFMSGGTNFFAPLKNALQLINGSRFKNADIIFVTDGEANLTKEFIEEFNKIKVQKKFQCLSILIGSNVNEETVSKFSDNTVKAKDFTQADKAFEV</sequence>
<feature type="region of interest" description="Disordered" evidence="1">
    <location>
        <begin position="146"/>
        <end position="170"/>
    </location>
</feature>
<protein>
    <recommendedName>
        <fullName evidence="2">VWFA domain-containing protein</fullName>
    </recommendedName>
</protein>
<dbReference type="PANTHER" id="PTHR36846">
    <property type="entry name" value="PROTEIN VIAA"/>
    <property type="match status" value="1"/>
</dbReference>
<dbReference type="AlphaFoldDB" id="A0A2N0ZAY7"/>
<dbReference type="PANTHER" id="PTHR36846:SF1">
    <property type="entry name" value="PROTEIN VIAA"/>
    <property type="match status" value="1"/>
</dbReference>
<dbReference type="InterPro" id="IPR036465">
    <property type="entry name" value="vWFA_dom_sf"/>
</dbReference>
<gene>
    <name evidence="3" type="ORF">CWS20_22760</name>
</gene>
<dbReference type="InterPro" id="IPR002035">
    <property type="entry name" value="VWF_A"/>
</dbReference>
<evidence type="ECO:0000313" key="3">
    <source>
        <dbReference type="EMBL" id="PKG26672.1"/>
    </source>
</evidence>
<reference evidence="3 4" key="1">
    <citation type="journal article" date="2010" name="Int. J. Syst. Evol. Microbiol.">
        <title>Bacillus horneckiae sp. nov., isolated from a spacecraft-assembly clean room.</title>
        <authorList>
            <person name="Vaishampayan P."/>
            <person name="Probst A."/>
            <person name="Krishnamurthi S."/>
            <person name="Ghosh S."/>
            <person name="Osman S."/>
            <person name="McDowall A."/>
            <person name="Ruckmani A."/>
            <person name="Mayilraj S."/>
            <person name="Venkateswaran K."/>
        </authorList>
    </citation>
    <scope>NUCLEOTIDE SEQUENCE [LARGE SCALE GENOMIC DNA]</scope>
    <source>
        <strain evidence="4">1PO1SC</strain>
    </source>
</reference>
<dbReference type="EMBL" id="PISD01000061">
    <property type="protein sequence ID" value="PKG26672.1"/>
    <property type="molecule type" value="Genomic_DNA"/>
</dbReference>
<dbReference type="Gene3D" id="3.40.50.410">
    <property type="entry name" value="von Willebrand factor, type A domain"/>
    <property type="match status" value="1"/>
</dbReference>
<comment type="caution">
    <text evidence="3">The sequence shown here is derived from an EMBL/GenBank/DDBJ whole genome shotgun (WGS) entry which is preliminary data.</text>
</comment>
<evidence type="ECO:0000256" key="1">
    <source>
        <dbReference type="SAM" id="MobiDB-lite"/>
    </source>
</evidence>
<proteinExistence type="predicted"/>
<name>A0A2N0ZAY7_9BACI</name>
<feature type="compositionally biased region" description="Polar residues" evidence="1">
    <location>
        <begin position="156"/>
        <end position="170"/>
    </location>
</feature>
<dbReference type="SUPFAM" id="SSF53300">
    <property type="entry name" value="vWA-like"/>
    <property type="match status" value="1"/>
</dbReference>
<dbReference type="GO" id="GO:0005829">
    <property type="term" value="C:cytosol"/>
    <property type="evidence" value="ECO:0007669"/>
    <property type="project" value="TreeGrafter"/>
</dbReference>
<evidence type="ECO:0000313" key="4">
    <source>
        <dbReference type="Proteomes" id="UP000233343"/>
    </source>
</evidence>